<dbReference type="AlphaFoldDB" id="A0AAD3HEW3"/>
<gene>
    <name evidence="2" type="ORF">CTEN210_17561</name>
</gene>
<reference evidence="2 3" key="1">
    <citation type="journal article" date="2021" name="Sci. Rep.">
        <title>The genome of the diatom Chaetoceros tenuissimus carries an ancient integrated fragment of an extant virus.</title>
        <authorList>
            <person name="Hongo Y."/>
            <person name="Kimura K."/>
            <person name="Takaki Y."/>
            <person name="Yoshida Y."/>
            <person name="Baba S."/>
            <person name="Kobayashi G."/>
            <person name="Nagasaki K."/>
            <person name="Hano T."/>
            <person name="Tomaru Y."/>
        </authorList>
    </citation>
    <scope>NUCLEOTIDE SEQUENCE [LARGE SCALE GENOMIC DNA]</scope>
    <source>
        <strain evidence="2 3">NIES-3715</strain>
    </source>
</reference>
<evidence type="ECO:0000313" key="2">
    <source>
        <dbReference type="EMBL" id="GFH61085.1"/>
    </source>
</evidence>
<evidence type="ECO:0000313" key="3">
    <source>
        <dbReference type="Proteomes" id="UP001054902"/>
    </source>
</evidence>
<protein>
    <submittedName>
        <fullName evidence="2">Uncharacterized protein</fullName>
    </submittedName>
</protein>
<name>A0AAD3HEW3_9STRA</name>
<organism evidence="2 3">
    <name type="scientific">Chaetoceros tenuissimus</name>
    <dbReference type="NCBI Taxonomy" id="426638"/>
    <lineage>
        <taxon>Eukaryota</taxon>
        <taxon>Sar</taxon>
        <taxon>Stramenopiles</taxon>
        <taxon>Ochrophyta</taxon>
        <taxon>Bacillariophyta</taxon>
        <taxon>Coscinodiscophyceae</taxon>
        <taxon>Chaetocerotophycidae</taxon>
        <taxon>Chaetocerotales</taxon>
        <taxon>Chaetocerotaceae</taxon>
        <taxon>Chaetoceros</taxon>
    </lineage>
</organism>
<feature type="chain" id="PRO_5042100514" evidence="1">
    <location>
        <begin position="18"/>
        <end position="550"/>
    </location>
</feature>
<dbReference type="EMBL" id="BLLK01000069">
    <property type="protein sequence ID" value="GFH61085.1"/>
    <property type="molecule type" value="Genomic_DNA"/>
</dbReference>
<sequence length="550" mass="61149">MKTLLLALLAFPSLVHSFLPVLTQSLQHIQCYKDSSFGTSSTSALCASSNRDHEDDVIPITWNISRLLQLVNKDSDEHSNTIDDLVSIYAQASSQAKISKEYQPFSDDIIDADVPNGLKSMKRFLRSSNHNHEGCFQIFQNSAHSATELSLPPSLLFSMDEPLKFIQDNLCCGEKGGLMHDENEVVVVCAPIDQNVRDTSRILDGRPLARLQMGTLPDAKVTLDVATVQKLAHVGALEIDSMLSMESNMGNVSCQVSSDDLDVLGNVLSLIINKESQYREECQQDSHETLAKLIDCAVESTKDALLGNSDEPHLVIVAHCTNASMVASALSSWKRDKIENSLYKKSRIEDLLYEAVTVVTIGSTCQRFCNGPAYVHVNMYDDVLSQRFGVSEKNQKGGGKNAIFMQTWSPFHETEGEIKSSRCHDAHNMNACAIQFLYLVMRVNGVSSFRELYNEAKFKDPRQILDISPRNFAIDYGKNKLGELVIAPNMDDELLPAMIHASGAEKLLWCKDDSNLPDDDEAKCYLEEYFGYSAFEEIRDACSESIGVSR</sequence>
<dbReference type="Proteomes" id="UP001054902">
    <property type="component" value="Unassembled WGS sequence"/>
</dbReference>
<evidence type="ECO:0000256" key="1">
    <source>
        <dbReference type="SAM" id="SignalP"/>
    </source>
</evidence>
<accession>A0AAD3HEW3</accession>
<feature type="signal peptide" evidence="1">
    <location>
        <begin position="1"/>
        <end position="17"/>
    </location>
</feature>
<proteinExistence type="predicted"/>
<keyword evidence="3" id="KW-1185">Reference proteome</keyword>
<comment type="caution">
    <text evidence="2">The sequence shown here is derived from an EMBL/GenBank/DDBJ whole genome shotgun (WGS) entry which is preliminary data.</text>
</comment>
<keyword evidence="1" id="KW-0732">Signal</keyword>